<evidence type="ECO:0000313" key="7">
    <source>
        <dbReference type="Proteomes" id="UP000199766"/>
    </source>
</evidence>
<protein>
    <recommendedName>
        <fullName evidence="8">ChbG/HpnK family deacetylase</fullName>
    </recommendedName>
</protein>
<dbReference type="EMBL" id="FOGD01000003">
    <property type="protein sequence ID" value="SER00868.1"/>
    <property type="molecule type" value="Genomic_DNA"/>
</dbReference>
<dbReference type="InterPro" id="IPR011330">
    <property type="entry name" value="Glyco_hydro/deAcase_b/a-brl"/>
</dbReference>
<sequence length="269" mass="28783">MKHITLCADDFALHPAVDTAVVALAQRGRLSATSCMTTSPRWPEAAQLLPPLRPALQVGLHFNLTEGHGCTAAPSLVQVLARAYGGQLRPALIAPILHSQLDAFEQHLGTAPDFIDGHQHVHQLPGVRTALLQVLHARYGSHQPWVRSTLPVRLGPDKATVLAVLGGWSLRRHLVRAGVRHHPAFAGVYGFDATTPAAYGAHMVQWLAQATEGTLLMCHPASTPVPGDAIGSQRAVEYAYLASPEFAALLQRLGVVLVQGESLPQTPKS</sequence>
<dbReference type="Pfam" id="PF04794">
    <property type="entry name" value="YdjC"/>
    <property type="match status" value="1"/>
</dbReference>
<evidence type="ECO:0000256" key="1">
    <source>
        <dbReference type="ARBA" id="ARBA00001946"/>
    </source>
</evidence>
<dbReference type="GO" id="GO:0046872">
    <property type="term" value="F:metal ion binding"/>
    <property type="evidence" value="ECO:0007669"/>
    <property type="project" value="UniProtKB-KW"/>
</dbReference>
<organism evidence="6 7">
    <name type="scientific">Giesbergeria anulus</name>
    <dbReference type="NCBI Taxonomy" id="180197"/>
    <lineage>
        <taxon>Bacteria</taxon>
        <taxon>Pseudomonadati</taxon>
        <taxon>Pseudomonadota</taxon>
        <taxon>Betaproteobacteria</taxon>
        <taxon>Burkholderiales</taxon>
        <taxon>Comamonadaceae</taxon>
        <taxon>Giesbergeria</taxon>
    </lineage>
</organism>
<dbReference type="PANTHER" id="PTHR31609:SF1">
    <property type="entry name" value="CARBOHYDRATE DEACETYLASE"/>
    <property type="match status" value="1"/>
</dbReference>
<evidence type="ECO:0000256" key="2">
    <source>
        <dbReference type="ARBA" id="ARBA00022723"/>
    </source>
</evidence>
<dbReference type="GO" id="GO:0019213">
    <property type="term" value="F:deacetylase activity"/>
    <property type="evidence" value="ECO:0007669"/>
    <property type="project" value="TreeGrafter"/>
</dbReference>
<keyword evidence="7" id="KW-1185">Reference proteome</keyword>
<keyword evidence="3" id="KW-0378">Hydrolase</keyword>
<evidence type="ECO:0000256" key="3">
    <source>
        <dbReference type="ARBA" id="ARBA00022801"/>
    </source>
</evidence>
<dbReference type="Gene3D" id="3.20.20.370">
    <property type="entry name" value="Glycoside hydrolase/deacetylase"/>
    <property type="match status" value="1"/>
</dbReference>
<evidence type="ECO:0008006" key="8">
    <source>
        <dbReference type="Google" id="ProtNLM"/>
    </source>
</evidence>
<dbReference type="STRING" id="180197.SAMN02982919_01616"/>
<evidence type="ECO:0000313" key="6">
    <source>
        <dbReference type="EMBL" id="SER00868.1"/>
    </source>
</evidence>
<reference evidence="6 7" key="1">
    <citation type="submission" date="2016-10" db="EMBL/GenBank/DDBJ databases">
        <authorList>
            <person name="de Groot N.N."/>
        </authorList>
    </citation>
    <scope>NUCLEOTIDE SEQUENCE [LARGE SCALE GENOMIC DNA]</scope>
    <source>
        <strain evidence="6 7">ATCC 35958</strain>
    </source>
</reference>
<dbReference type="GO" id="GO:0016787">
    <property type="term" value="F:hydrolase activity"/>
    <property type="evidence" value="ECO:0007669"/>
    <property type="project" value="UniProtKB-KW"/>
</dbReference>
<dbReference type="GO" id="GO:0005975">
    <property type="term" value="P:carbohydrate metabolic process"/>
    <property type="evidence" value="ECO:0007669"/>
    <property type="project" value="InterPro"/>
</dbReference>
<dbReference type="PANTHER" id="PTHR31609">
    <property type="entry name" value="YDJC DEACETYLASE FAMILY MEMBER"/>
    <property type="match status" value="1"/>
</dbReference>
<comment type="cofactor">
    <cofactor evidence="1">
        <name>Mg(2+)</name>
        <dbReference type="ChEBI" id="CHEBI:18420"/>
    </cofactor>
</comment>
<gene>
    <name evidence="6" type="ORF">SAMN02982919_01616</name>
</gene>
<keyword evidence="4" id="KW-0460">Magnesium</keyword>
<dbReference type="InterPro" id="IPR006879">
    <property type="entry name" value="YdjC-like"/>
</dbReference>
<dbReference type="RefSeq" id="WP_091455515.1">
    <property type="nucleotide sequence ID" value="NZ_FOGD01000003.1"/>
</dbReference>
<dbReference type="CDD" id="cd10807">
    <property type="entry name" value="YdjC_like_3"/>
    <property type="match status" value="1"/>
</dbReference>
<name>A0A1H9KP52_9BURK</name>
<proteinExistence type="predicted"/>
<dbReference type="OrthoDB" id="5295855at2"/>
<keyword evidence="2" id="KW-0479">Metal-binding</keyword>
<evidence type="ECO:0000256" key="4">
    <source>
        <dbReference type="ARBA" id="ARBA00022842"/>
    </source>
</evidence>
<keyword evidence="5" id="KW-0119">Carbohydrate metabolism</keyword>
<evidence type="ECO:0000256" key="5">
    <source>
        <dbReference type="ARBA" id="ARBA00023277"/>
    </source>
</evidence>
<accession>A0A1H9KP52</accession>
<dbReference type="Proteomes" id="UP000199766">
    <property type="component" value="Unassembled WGS sequence"/>
</dbReference>
<dbReference type="SUPFAM" id="SSF88713">
    <property type="entry name" value="Glycoside hydrolase/deacetylase"/>
    <property type="match status" value="1"/>
</dbReference>
<dbReference type="AlphaFoldDB" id="A0A1H9KP52"/>